<accession>A0A3B0ZNV6</accession>
<dbReference type="AlphaFoldDB" id="A0A3B0ZNV6"/>
<proteinExistence type="predicted"/>
<name>A0A3B0ZNV6_9ZZZZ</name>
<sequence>MHNIGELNSDGPKNLLLLCDRATLELEENGILLTEPH</sequence>
<gene>
    <name evidence="1" type="ORF">MNBD_GAMMA12-2877</name>
</gene>
<organism evidence="1">
    <name type="scientific">hydrothermal vent metagenome</name>
    <dbReference type="NCBI Taxonomy" id="652676"/>
    <lineage>
        <taxon>unclassified sequences</taxon>
        <taxon>metagenomes</taxon>
        <taxon>ecological metagenomes</taxon>
    </lineage>
</organism>
<reference evidence="1" key="1">
    <citation type="submission" date="2018-06" db="EMBL/GenBank/DDBJ databases">
        <authorList>
            <person name="Zhirakovskaya E."/>
        </authorList>
    </citation>
    <scope>NUCLEOTIDE SEQUENCE</scope>
</reference>
<evidence type="ECO:0000313" key="1">
    <source>
        <dbReference type="EMBL" id="VAW83074.1"/>
    </source>
</evidence>
<protein>
    <submittedName>
        <fullName evidence="1">Uncharacterized protein</fullName>
    </submittedName>
</protein>
<dbReference type="EMBL" id="UOFL01000261">
    <property type="protein sequence ID" value="VAW83074.1"/>
    <property type="molecule type" value="Genomic_DNA"/>
</dbReference>